<evidence type="ECO:0000256" key="1">
    <source>
        <dbReference type="ARBA" id="ARBA00004442"/>
    </source>
</evidence>
<dbReference type="InterPro" id="IPR050330">
    <property type="entry name" value="Bact_OuterMem_StrucFunc"/>
</dbReference>
<evidence type="ECO:0000256" key="2">
    <source>
        <dbReference type="ARBA" id="ARBA00023136"/>
    </source>
</evidence>
<gene>
    <name evidence="7" type="ORF">Msi02_07460</name>
</gene>
<dbReference type="InterPro" id="IPR006665">
    <property type="entry name" value="OmpA-like"/>
</dbReference>
<evidence type="ECO:0000256" key="4">
    <source>
        <dbReference type="PROSITE-ProRule" id="PRU00473"/>
    </source>
</evidence>
<keyword evidence="8" id="KW-1185">Reference proteome</keyword>
<dbReference type="SUPFAM" id="SSF103088">
    <property type="entry name" value="OmpA-like"/>
    <property type="match status" value="1"/>
</dbReference>
<keyword evidence="2 4" id="KW-0472">Membrane</keyword>
<proteinExistence type="predicted"/>
<feature type="region of interest" description="Disordered" evidence="5">
    <location>
        <begin position="32"/>
        <end position="65"/>
    </location>
</feature>
<feature type="region of interest" description="Disordered" evidence="5">
    <location>
        <begin position="324"/>
        <end position="389"/>
    </location>
</feature>
<keyword evidence="3" id="KW-0998">Cell outer membrane</keyword>
<dbReference type="PRINTS" id="PR01021">
    <property type="entry name" value="OMPADOMAIN"/>
</dbReference>
<feature type="compositionally biased region" description="Low complexity" evidence="5">
    <location>
        <begin position="362"/>
        <end position="375"/>
    </location>
</feature>
<dbReference type="EMBL" id="BOOF01000003">
    <property type="protein sequence ID" value="GIH59929.1"/>
    <property type="molecule type" value="Genomic_DNA"/>
</dbReference>
<dbReference type="Pfam" id="PF00691">
    <property type="entry name" value="OmpA"/>
    <property type="match status" value="1"/>
</dbReference>
<name>A0ABQ4GES7_9ACTN</name>
<dbReference type="Gene3D" id="3.30.1330.60">
    <property type="entry name" value="OmpA-like domain"/>
    <property type="match status" value="1"/>
</dbReference>
<comment type="caution">
    <text evidence="7">The sequence shown here is derived from an EMBL/GenBank/DDBJ whole genome shotgun (WGS) entry which is preliminary data.</text>
</comment>
<dbReference type="CDD" id="cd07185">
    <property type="entry name" value="OmpA_C-like"/>
    <property type="match status" value="1"/>
</dbReference>
<dbReference type="RefSeq" id="WP_275414077.1">
    <property type="nucleotide sequence ID" value="NZ_BOOF01000003.1"/>
</dbReference>
<organism evidence="7 8">
    <name type="scientific">Microbispora siamensis</name>
    <dbReference type="NCBI Taxonomy" id="564413"/>
    <lineage>
        <taxon>Bacteria</taxon>
        <taxon>Bacillati</taxon>
        <taxon>Actinomycetota</taxon>
        <taxon>Actinomycetes</taxon>
        <taxon>Streptosporangiales</taxon>
        <taxon>Streptosporangiaceae</taxon>
        <taxon>Microbispora</taxon>
    </lineage>
</organism>
<feature type="domain" description="OmpA-like" evidence="6">
    <location>
        <begin position="240"/>
        <end position="358"/>
    </location>
</feature>
<evidence type="ECO:0000259" key="6">
    <source>
        <dbReference type="PROSITE" id="PS51123"/>
    </source>
</evidence>
<dbReference type="InterPro" id="IPR006664">
    <property type="entry name" value="OMP_bac"/>
</dbReference>
<accession>A0ABQ4GES7</accession>
<dbReference type="PANTHER" id="PTHR30329">
    <property type="entry name" value="STATOR ELEMENT OF FLAGELLAR MOTOR COMPLEX"/>
    <property type="match status" value="1"/>
</dbReference>
<comment type="subcellular location">
    <subcellularLocation>
        <location evidence="1">Cell outer membrane</location>
    </subcellularLocation>
</comment>
<dbReference type="Proteomes" id="UP000660454">
    <property type="component" value="Unassembled WGS sequence"/>
</dbReference>
<protein>
    <recommendedName>
        <fullName evidence="6">OmpA-like domain-containing protein</fullName>
    </recommendedName>
</protein>
<evidence type="ECO:0000313" key="8">
    <source>
        <dbReference type="Proteomes" id="UP000660454"/>
    </source>
</evidence>
<dbReference type="PROSITE" id="PS51257">
    <property type="entry name" value="PROKAR_LIPOPROTEIN"/>
    <property type="match status" value="1"/>
</dbReference>
<evidence type="ECO:0000256" key="5">
    <source>
        <dbReference type="SAM" id="MobiDB-lite"/>
    </source>
</evidence>
<dbReference type="InterPro" id="IPR036737">
    <property type="entry name" value="OmpA-like_sf"/>
</dbReference>
<dbReference type="PROSITE" id="PS51123">
    <property type="entry name" value="OMPA_2"/>
    <property type="match status" value="1"/>
</dbReference>
<sequence>MLRSNLERQGITRVGGGLAALLVALSGCAGDAVEPTGGSDERKTPGVTARSPAPDGAASPGGTLGRAVPMAHRQGPAHVEVVALNRTSATTVTGRFKVVNDGRTGLDLSISLFEGGRGADSSSLVAGGIGLLDGRGSKLYMPLSTTDHTCLCSSLAGTTIGPGESVDVHAVFPAPPPDVRRVTVTMPLTVPVQDVPITDGPLRPAADQTIDPASVDLAPPRVLSVHSRAEGDERSVDEDADGRAVRLSADVLFALNKAELTPRASALLKEVAGQIDASGDTTVEVDGYTDTTGNDAINQPLSERRAKAVADRLRTLVTRGGVTFRTAGHGSADPVASNAFEEGRRKNRRVTVRFTPPPPSSPSSSATGQSSGGQPFEWTPGEAPVSGSAAFTADGAKDLRVEVNGAHRDSTGLTTVVWSVRNTGQSDVELQSAFEQDQRYHGMFSPSPSGTDGVTLLDRSAKIWYYPLRDSGGQCVCTSMSRTAAKRTLAPGESVTYAGVYRLPDEVRSVDVDFPWHGTAGARVEGVAIG</sequence>
<reference evidence="7 8" key="1">
    <citation type="submission" date="2021-01" db="EMBL/GenBank/DDBJ databases">
        <title>Whole genome shotgun sequence of Microbispora siamensis NBRC 104113.</title>
        <authorList>
            <person name="Komaki H."/>
            <person name="Tamura T."/>
        </authorList>
    </citation>
    <scope>NUCLEOTIDE SEQUENCE [LARGE SCALE GENOMIC DNA]</scope>
    <source>
        <strain evidence="7 8">NBRC 104113</strain>
    </source>
</reference>
<evidence type="ECO:0000256" key="3">
    <source>
        <dbReference type="ARBA" id="ARBA00023237"/>
    </source>
</evidence>
<evidence type="ECO:0000313" key="7">
    <source>
        <dbReference type="EMBL" id="GIH59929.1"/>
    </source>
</evidence>
<dbReference type="PANTHER" id="PTHR30329:SF21">
    <property type="entry name" value="LIPOPROTEIN YIAD-RELATED"/>
    <property type="match status" value="1"/>
</dbReference>